<evidence type="ECO:0000256" key="2">
    <source>
        <dbReference type="ARBA" id="ARBA00022692"/>
    </source>
</evidence>
<dbReference type="GO" id="GO:0097347">
    <property type="term" value="C:TAM protein secretion complex"/>
    <property type="evidence" value="ECO:0007669"/>
    <property type="project" value="TreeGrafter"/>
</dbReference>
<keyword evidence="2" id="KW-0812">Transmembrane</keyword>
<sequence length="1119" mass="120569">MSALSVLHRLSRIVRDGLGLLLTLTAGALVFLLFTEAGARLALREVEARLDSVRTEQVGGRLWGPLTAGQLVYEDDTVRIEIRELSLDWSLLQALRARLAFSELHAGELQLVVKPRPSDEAPAEPGGMLTRLPLDLAVGDLRVDRFEIVAGEGEPIVLEDVSLAAGWRGERVRIDALRATTPWVGTLDVAGEAHLQPDAVVIDALRVGGFVDASVEGRYGYDTPSDLRLQWTALRWPPAADAAPQFASDGGRLHWQGVPDAWQFELDGALVAAGEALQIEAAGSGTLDAVELSRARVDSGHGRVDARASLRYAGLELKADGRVEALEPQHWAPQFEGLIQGDFDVEAVLGADEPELRFDVRLDDSRLQGHTADVEARGRYRGQTLVFERLDARVGRNRLRLSGQVLPELAAEAQVDGRDLAAILPELAGSLRGRVRADGPLQRPRLAGELEASGLYYGTYGSERLQARFDLDPAQRLTLDVRADTVAAGTPIDSVELALRGSAQDHRLTLDARLPQAHLATTLTGALDIAARRWTGQLAAAQIEPRGFPAFALEEAAALSVAEDVVELAPACLKSELARVCTALRPVDGARRVAFRLQDLELAMLEPWLGGLQAEGAIEGRGYVDLGPGGLQDLRLDLDSSRLRLTRAGLPPLVLLPGTVRVVENEQALDLSAELPLERGGLTLAGRLAPGDDFLQRGLEGELRVEVPELTWLHVLNFEMQEARGRLSGRIRASGTLSEPRFDGRVEFADASMRLRTPGIRLERIRALVSGSSSGALEIDAEAWSGDGVLRAAGQFDPWRRPFGLNLKIDGQDFQAVRTPDASVWVTPRLDVALAEGALRVDGTVDVPRADITPKRISSGVGPSTDQVIVRRGEDGGGDAVGIFADVRLKLGEAVRFEGFGLKTRLSGAIRVIEAPGVPTRARGELQLVGGRYEAYGQELTLETGKLLFTGGALTRPAVQLRATREPREDITVGVLVRGTLDKPEFSLFSTPAMPQERQLSWLVLGRSLDEGGSGSDRELVADAALGLGLAGGEWLAQRLGSRIGFDEITVGAKPGESSQQAQITLGKYLSPRLFISYGVGLFQAGQSFRLQYDIGSGFKLATETGVESGGDLLYTIER</sequence>
<evidence type="ECO:0000256" key="3">
    <source>
        <dbReference type="ARBA" id="ARBA00022989"/>
    </source>
</evidence>
<accession>A0A318EB47</accession>
<keyword evidence="7" id="KW-1185">Reference proteome</keyword>
<dbReference type="PANTHER" id="PTHR36985">
    <property type="entry name" value="TRANSLOCATION AND ASSEMBLY MODULE SUBUNIT TAMB"/>
    <property type="match status" value="1"/>
</dbReference>
<dbReference type="EMBL" id="QICN01000012">
    <property type="protein sequence ID" value="PXV64568.1"/>
    <property type="molecule type" value="Genomic_DNA"/>
</dbReference>
<dbReference type="PANTHER" id="PTHR36985:SF1">
    <property type="entry name" value="TRANSLOCATION AND ASSEMBLY MODULE SUBUNIT TAMB"/>
    <property type="match status" value="1"/>
</dbReference>
<comment type="subcellular location">
    <subcellularLocation>
        <location evidence="1">Membrane</location>
        <topology evidence="1">Single-pass membrane protein</topology>
    </subcellularLocation>
</comment>
<comment type="caution">
    <text evidence="6">The sequence shown here is derived from an EMBL/GenBank/DDBJ whole genome shotgun (WGS) entry which is preliminary data.</text>
</comment>
<feature type="domain" description="Translocation and assembly module TamB C-terminal" evidence="5">
    <location>
        <begin position="786"/>
        <end position="1118"/>
    </location>
</feature>
<evidence type="ECO:0000256" key="4">
    <source>
        <dbReference type="ARBA" id="ARBA00023136"/>
    </source>
</evidence>
<evidence type="ECO:0000259" key="5">
    <source>
        <dbReference type="Pfam" id="PF04357"/>
    </source>
</evidence>
<evidence type="ECO:0000313" key="7">
    <source>
        <dbReference type="Proteomes" id="UP000248330"/>
    </source>
</evidence>
<name>A0A318EB47_9GAMM</name>
<proteinExistence type="predicted"/>
<dbReference type="AlphaFoldDB" id="A0A318EB47"/>
<protein>
    <submittedName>
        <fullName evidence="6">Autotransporter secretion inner membrane protein TamB</fullName>
    </submittedName>
</protein>
<dbReference type="InterPro" id="IPR007452">
    <property type="entry name" value="TamB_C"/>
</dbReference>
<gene>
    <name evidence="6" type="ORF">C8D93_11218</name>
</gene>
<keyword evidence="3" id="KW-1133">Transmembrane helix</keyword>
<evidence type="ECO:0000313" key="6">
    <source>
        <dbReference type="EMBL" id="PXV64568.1"/>
    </source>
</evidence>
<reference evidence="6 7" key="1">
    <citation type="submission" date="2018-04" db="EMBL/GenBank/DDBJ databases">
        <title>Genomic Encyclopedia of Type Strains, Phase IV (KMG-IV): sequencing the most valuable type-strain genomes for metagenomic binning, comparative biology and taxonomic classification.</title>
        <authorList>
            <person name="Goeker M."/>
        </authorList>
    </citation>
    <scope>NUCLEOTIDE SEQUENCE [LARGE SCALE GENOMIC DNA]</scope>
    <source>
        <strain evidence="6 7">DSM 104150</strain>
    </source>
</reference>
<keyword evidence="4" id="KW-0472">Membrane</keyword>
<dbReference type="Proteomes" id="UP000248330">
    <property type="component" value="Unassembled WGS sequence"/>
</dbReference>
<evidence type="ECO:0000256" key="1">
    <source>
        <dbReference type="ARBA" id="ARBA00004167"/>
    </source>
</evidence>
<dbReference type="GO" id="GO:0005886">
    <property type="term" value="C:plasma membrane"/>
    <property type="evidence" value="ECO:0007669"/>
    <property type="project" value="InterPro"/>
</dbReference>
<dbReference type="RefSeq" id="WP_110266572.1">
    <property type="nucleotide sequence ID" value="NZ_CAWNXA010000012.1"/>
</dbReference>
<dbReference type="OrthoDB" id="5555605at2"/>
<dbReference type="GO" id="GO:0009306">
    <property type="term" value="P:protein secretion"/>
    <property type="evidence" value="ECO:0007669"/>
    <property type="project" value="InterPro"/>
</dbReference>
<dbReference type="Pfam" id="PF04357">
    <property type="entry name" value="TamB"/>
    <property type="match status" value="1"/>
</dbReference>
<organism evidence="6 7">
    <name type="scientific">Sinimarinibacterium flocculans</name>
    <dbReference type="NCBI Taxonomy" id="985250"/>
    <lineage>
        <taxon>Bacteria</taxon>
        <taxon>Pseudomonadati</taxon>
        <taxon>Pseudomonadota</taxon>
        <taxon>Gammaproteobacteria</taxon>
        <taxon>Nevskiales</taxon>
        <taxon>Nevskiaceae</taxon>
        <taxon>Sinimarinibacterium</taxon>
    </lineage>
</organism>